<keyword evidence="1" id="KW-1133">Transmembrane helix</keyword>
<proteinExistence type="predicted"/>
<sequence>MHRKFDVGVILAIFSGIVYGLASVAFKQGIEIANYSSLLTDKGLWMAVVVFALVWLSLFTRFKSSHILKIAFIISIVYIVLFMVFKISFFAVVLLVVAFLLAFFALSYIDASIAWPLTGCKYVVCSLIAYLLLNESLTIINISGIAMILLGSVFLVQGAESVVKSLK</sequence>
<gene>
    <name evidence="3" type="ORF">EF807_03760</name>
</gene>
<feature type="transmembrane region" description="Helical" evidence="1">
    <location>
        <begin position="139"/>
        <end position="159"/>
    </location>
</feature>
<keyword evidence="1" id="KW-0472">Membrane</keyword>
<dbReference type="AlphaFoldDB" id="A0A520KX36"/>
<feature type="domain" description="EamA" evidence="2">
    <location>
        <begin position="8"/>
        <end position="156"/>
    </location>
</feature>
<keyword evidence="1" id="KW-0812">Transmembrane</keyword>
<feature type="transmembrane region" description="Helical" evidence="1">
    <location>
        <begin position="43"/>
        <end position="60"/>
    </location>
</feature>
<feature type="transmembrane region" description="Helical" evidence="1">
    <location>
        <begin position="89"/>
        <end position="106"/>
    </location>
</feature>
<dbReference type="SUPFAM" id="SSF103481">
    <property type="entry name" value="Multidrug resistance efflux transporter EmrE"/>
    <property type="match status" value="1"/>
</dbReference>
<dbReference type="InterPro" id="IPR037185">
    <property type="entry name" value="EmrE-like"/>
</dbReference>
<evidence type="ECO:0000313" key="3">
    <source>
        <dbReference type="EMBL" id="RZN70151.1"/>
    </source>
</evidence>
<dbReference type="Gene3D" id="1.10.3730.20">
    <property type="match status" value="1"/>
</dbReference>
<feature type="transmembrane region" description="Helical" evidence="1">
    <location>
        <begin position="67"/>
        <end position="83"/>
    </location>
</feature>
<evidence type="ECO:0000256" key="1">
    <source>
        <dbReference type="SAM" id="Phobius"/>
    </source>
</evidence>
<organism evidence="3 4">
    <name type="scientific">Candidatus Methanolliviera hydrocarbonicum</name>
    <dbReference type="NCBI Taxonomy" id="2491085"/>
    <lineage>
        <taxon>Archaea</taxon>
        <taxon>Methanobacteriati</taxon>
        <taxon>Methanobacteriota</taxon>
        <taxon>Candidatus Methanoliparia</taxon>
        <taxon>Candidatus Methanoliparales</taxon>
        <taxon>Candidatus Methanollivieraceae</taxon>
        <taxon>Candidatus Methanolliviera</taxon>
    </lineage>
</organism>
<reference evidence="3 4" key="1">
    <citation type="journal article" date="2019" name="Nat. Microbiol.">
        <title>Wide diversity of methane and short-chain alkane metabolisms in uncultured archaea.</title>
        <authorList>
            <person name="Borrel G."/>
            <person name="Adam P.S."/>
            <person name="McKay L.J."/>
            <person name="Chen L.X."/>
            <person name="Sierra-Garcia I.N."/>
            <person name="Sieber C.M."/>
            <person name="Letourneur Q."/>
            <person name="Ghozlane A."/>
            <person name="Andersen G.L."/>
            <person name="Li W.J."/>
            <person name="Hallam S.J."/>
            <person name="Muyzer G."/>
            <person name="de Oliveira V.M."/>
            <person name="Inskeep W.P."/>
            <person name="Banfield J.F."/>
            <person name="Gribaldo S."/>
        </authorList>
    </citation>
    <scope>NUCLEOTIDE SEQUENCE [LARGE SCALE GENOMIC DNA]</scope>
    <source>
        <strain evidence="3">NM1b</strain>
    </source>
</reference>
<dbReference type="InterPro" id="IPR000620">
    <property type="entry name" value="EamA_dom"/>
</dbReference>
<dbReference type="Proteomes" id="UP000320766">
    <property type="component" value="Unassembled WGS sequence"/>
</dbReference>
<dbReference type="GO" id="GO:0016020">
    <property type="term" value="C:membrane"/>
    <property type="evidence" value="ECO:0007669"/>
    <property type="project" value="InterPro"/>
</dbReference>
<name>A0A520KX36_9EURY</name>
<evidence type="ECO:0000313" key="4">
    <source>
        <dbReference type="Proteomes" id="UP000320766"/>
    </source>
</evidence>
<protein>
    <recommendedName>
        <fullName evidence="2">EamA domain-containing protein</fullName>
    </recommendedName>
</protein>
<evidence type="ECO:0000259" key="2">
    <source>
        <dbReference type="Pfam" id="PF00892"/>
    </source>
</evidence>
<dbReference type="Pfam" id="PF00892">
    <property type="entry name" value="EamA"/>
    <property type="match status" value="1"/>
</dbReference>
<accession>A0A520KX36</accession>
<feature type="transmembrane region" description="Helical" evidence="1">
    <location>
        <begin position="113"/>
        <end position="133"/>
    </location>
</feature>
<dbReference type="EMBL" id="RXIL01000061">
    <property type="protein sequence ID" value="RZN70151.1"/>
    <property type="molecule type" value="Genomic_DNA"/>
</dbReference>
<comment type="caution">
    <text evidence="3">The sequence shown here is derived from an EMBL/GenBank/DDBJ whole genome shotgun (WGS) entry which is preliminary data.</text>
</comment>